<protein>
    <submittedName>
        <fullName evidence="2">Uncharacterized protein</fullName>
    </submittedName>
</protein>
<accession>A0A423WYV3</accession>
<sequence>MVTRRSDSIRRSGRATNGSRTPLEDGKNLLLEVPLASNGSNNLIELDIDLIKDRCWRVEESLNDTNAFGEPGSKCENGKCKAPPAKRSKAGSNSGYGDGKAPLAKRFKA</sequence>
<organism evidence="2 3">
    <name type="scientific">Cytospora leucostoma</name>
    <dbReference type="NCBI Taxonomy" id="1230097"/>
    <lineage>
        <taxon>Eukaryota</taxon>
        <taxon>Fungi</taxon>
        <taxon>Dikarya</taxon>
        <taxon>Ascomycota</taxon>
        <taxon>Pezizomycotina</taxon>
        <taxon>Sordariomycetes</taxon>
        <taxon>Sordariomycetidae</taxon>
        <taxon>Diaporthales</taxon>
        <taxon>Cytosporaceae</taxon>
        <taxon>Cytospora</taxon>
    </lineage>
</organism>
<dbReference type="Proteomes" id="UP000285146">
    <property type="component" value="Unassembled WGS sequence"/>
</dbReference>
<evidence type="ECO:0000256" key="1">
    <source>
        <dbReference type="SAM" id="MobiDB-lite"/>
    </source>
</evidence>
<evidence type="ECO:0000313" key="3">
    <source>
        <dbReference type="Proteomes" id="UP000285146"/>
    </source>
</evidence>
<dbReference type="EMBL" id="LKEB01000034">
    <property type="protein sequence ID" value="ROW08646.1"/>
    <property type="molecule type" value="Genomic_DNA"/>
</dbReference>
<keyword evidence="3" id="KW-1185">Reference proteome</keyword>
<comment type="caution">
    <text evidence="2">The sequence shown here is derived from an EMBL/GenBank/DDBJ whole genome shotgun (WGS) entry which is preliminary data.</text>
</comment>
<name>A0A423WYV3_9PEZI</name>
<feature type="compositionally biased region" description="Basic and acidic residues" evidence="1">
    <location>
        <begin position="1"/>
        <end position="10"/>
    </location>
</feature>
<evidence type="ECO:0000313" key="2">
    <source>
        <dbReference type="EMBL" id="ROW08646.1"/>
    </source>
</evidence>
<feature type="region of interest" description="Disordered" evidence="1">
    <location>
        <begin position="1"/>
        <end position="26"/>
    </location>
</feature>
<gene>
    <name evidence="2" type="ORF">VPNG_06153</name>
</gene>
<proteinExistence type="predicted"/>
<dbReference type="InParanoid" id="A0A423WYV3"/>
<feature type="region of interest" description="Disordered" evidence="1">
    <location>
        <begin position="64"/>
        <end position="109"/>
    </location>
</feature>
<reference evidence="2 3" key="1">
    <citation type="submission" date="2015-09" db="EMBL/GenBank/DDBJ databases">
        <title>Host preference determinants of Valsa canker pathogens revealed by comparative genomics.</title>
        <authorList>
            <person name="Yin Z."/>
            <person name="Huang L."/>
        </authorList>
    </citation>
    <scope>NUCLEOTIDE SEQUENCE [LARGE SCALE GENOMIC DNA]</scope>
    <source>
        <strain evidence="2 3">SXYLt</strain>
    </source>
</reference>
<dbReference type="AlphaFoldDB" id="A0A423WYV3"/>